<accession>M6RNZ5</accession>
<proteinExistence type="predicted"/>
<sequence length="434" mass="49520">MKLKSYLLFLFCLFFCFESHLIAADIVRLKNGSVHRGKILLEDDEKVFLAEHEDYIRYISKDNVVSITYEKSQDKNKNAFFASDKEKSSTTTSKPERSNQYSGIAAPIEREPPHSHPQGTDTTIDVTHEIVTDFIWRGLSFSGEMANRRRNESYPSTTVIPSYQPTININTPLKGFMIQFWGNFQLTDRNDKDNDGRIQLFPGGPGPAYPGQGNPFTAPDPDLLNQSCVYDTQNNLMNGNLSTGQTCGGLVPKSYKEQNGMKRADGLFYAFYYTFEKTSWGKFTVGTWFYNTFHKNPSYISTPLGGFNSLAAQGITSSNNTSNQITRLAWQEYYIFWQLPEISFLPFIAYLTPTISFYTQMSQENSGLAAGKNYLSLYISHEYFKEDFFRITPAVNVGYAMSNNIVDNRYGIQDITSSLTFYFGKIFHQRKPRL</sequence>
<gene>
    <name evidence="3" type="ORF">LEP1GSC116_3776</name>
</gene>
<dbReference type="AlphaFoldDB" id="M6RNZ5"/>
<dbReference type="Proteomes" id="UP000012092">
    <property type="component" value="Unassembled WGS sequence"/>
</dbReference>
<feature type="signal peptide" evidence="2">
    <location>
        <begin position="1"/>
        <end position="23"/>
    </location>
</feature>
<protein>
    <recommendedName>
        <fullName evidence="5">Outer membrane protein</fullName>
    </recommendedName>
</protein>
<keyword evidence="2" id="KW-0732">Signal</keyword>
<evidence type="ECO:0000313" key="4">
    <source>
        <dbReference type="Proteomes" id="UP000012092"/>
    </source>
</evidence>
<reference evidence="3 4" key="1">
    <citation type="submission" date="2013-01" db="EMBL/GenBank/DDBJ databases">
        <authorList>
            <person name="Harkins D.M."/>
            <person name="Durkin A.S."/>
            <person name="Brinkac L.M."/>
            <person name="Haft D.H."/>
            <person name="Selengut J.D."/>
            <person name="Sanka R."/>
            <person name="DePew J."/>
            <person name="Purushe J."/>
            <person name="Picardeau M."/>
            <person name="Werts C."/>
            <person name="Goarant C."/>
            <person name="Vinetz J.M."/>
            <person name="Sutton G.G."/>
            <person name="Nierman W.C."/>
            <person name="Fouts D.E."/>
        </authorList>
    </citation>
    <scope>NUCLEOTIDE SEQUENCE [LARGE SCALE GENOMIC DNA]</scope>
    <source>
        <strain evidence="3 4">Verdun HP</strain>
    </source>
</reference>
<feature type="region of interest" description="Disordered" evidence="1">
    <location>
        <begin position="80"/>
        <end position="100"/>
    </location>
</feature>
<comment type="caution">
    <text evidence="3">The sequence shown here is derived from an EMBL/GenBank/DDBJ whole genome shotgun (WGS) entry which is preliminary data.</text>
</comment>
<evidence type="ECO:0000256" key="1">
    <source>
        <dbReference type="SAM" id="MobiDB-lite"/>
    </source>
</evidence>
<name>M6RNZ5_LEPIR</name>
<evidence type="ECO:0000313" key="3">
    <source>
        <dbReference type="EMBL" id="EMO06289.1"/>
    </source>
</evidence>
<dbReference type="NCBIfam" id="NF047433">
    <property type="entry name" value="Lepto_7_Nterm"/>
    <property type="match status" value="1"/>
</dbReference>
<organism evidence="3 4">
    <name type="scientific">Leptospira interrogans serovar Icterohaemorrhagiae str. Verdun HP</name>
    <dbReference type="NCBI Taxonomy" id="1049910"/>
    <lineage>
        <taxon>Bacteria</taxon>
        <taxon>Pseudomonadati</taxon>
        <taxon>Spirochaetota</taxon>
        <taxon>Spirochaetia</taxon>
        <taxon>Leptospirales</taxon>
        <taxon>Leptospiraceae</taxon>
        <taxon>Leptospira</taxon>
    </lineage>
</organism>
<evidence type="ECO:0008006" key="5">
    <source>
        <dbReference type="Google" id="ProtNLM"/>
    </source>
</evidence>
<evidence type="ECO:0000256" key="2">
    <source>
        <dbReference type="SAM" id="SignalP"/>
    </source>
</evidence>
<feature type="chain" id="PRO_5004078219" description="Outer membrane protein" evidence="2">
    <location>
        <begin position="24"/>
        <end position="434"/>
    </location>
</feature>
<dbReference type="EMBL" id="AHNZ02000283">
    <property type="protein sequence ID" value="EMO06289.1"/>
    <property type="molecule type" value="Genomic_DNA"/>
</dbReference>